<dbReference type="Pfam" id="PF14622">
    <property type="entry name" value="Ribonucleas_3_3"/>
    <property type="match status" value="1"/>
</dbReference>
<dbReference type="GO" id="GO:0005762">
    <property type="term" value="C:mitochondrial large ribosomal subunit"/>
    <property type="evidence" value="ECO:0007669"/>
    <property type="project" value="InterPro"/>
</dbReference>
<dbReference type="Gene3D" id="1.10.1520.10">
    <property type="entry name" value="Ribonuclease III domain"/>
    <property type="match status" value="1"/>
</dbReference>
<reference evidence="2 3" key="1">
    <citation type="journal article" date="2014" name="BMC Genomics">
        <title>Comparative genome sequencing reveals chemotype-specific gene clusters in the toxigenic black mold Stachybotrys.</title>
        <authorList>
            <person name="Semeiks J."/>
            <person name="Borek D."/>
            <person name="Otwinowski Z."/>
            <person name="Grishin N.V."/>
        </authorList>
    </citation>
    <scope>NUCLEOTIDE SEQUENCE [LARGE SCALE GENOMIC DNA]</scope>
    <source>
        <strain evidence="2 3">IBT 40285</strain>
    </source>
</reference>
<dbReference type="HOGENOM" id="CLU_057354_1_0_1"/>
<dbReference type="OrthoDB" id="2281895at2759"/>
<dbReference type="GO" id="GO:0006396">
    <property type="term" value="P:RNA processing"/>
    <property type="evidence" value="ECO:0007669"/>
    <property type="project" value="InterPro"/>
</dbReference>
<accession>A0A084QJW0</accession>
<dbReference type="Proteomes" id="UP000028524">
    <property type="component" value="Unassembled WGS sequence"/>
</dbReference>
<name>A0A084QJW0_STAC4</name>
<dbReference type="InterPro" id="IPR000999">
    <property type="entry name" value="RNase_III_dom"/>
</dbReference>
<keyword evidence="3" id="KW-1185">Reference proteome</keyword>
<gene>
    <name evidence="2" type="ORF">S40285_06753</name>
</gene>
<dbReference type="STRING" id="1283841.A0A084QJW0"/>
<proteinExistence type="predicted"/>
<evidence type="ECO:0000313" key="3">
    <source>
        <dbReference type="Proteomes" id="UP000028524"/>
    </source>
</evidence>
<evidence type="ECO:0000259" key="1">
    <source>
        <dbReference type="Pfam" id="PF14622"/>
    </source>
</evidence>
<dbReference type="GO" id="GO:0004525">
    <property type="term" value="F:ribonuclease III activity"/>
    <property type="evidence" value="ECO:0007669"/>
    <property type="project" value="InterPro"/>
</dbReference>
<dbReference type="GO" id="GO:0032543">
    <property type="term" value="P:mitochondrial translation"/>
    <property type="evidence" value="ECO:0007669"/>
    <property type="project" value="InterPro"/>
</dbReference>
<protein>
    <recommendedName>
        <fullName evidence="1">RNase III domain-containing protein</fullName>
    </recommendedName>
</protein>
<dbReference type="EMBL" id="KL660693">
    <property type="protein sequence ID" value="KFA64245.1"/>
    <property type="molecule type" value="Genomic_DNA"/>
</dbReference>
<dbReference type="InterPro" id="IPR040030">
    <property type="entry name" value="Ribosomal_mL57"/>
</dbReference>
<dbReference type="OMA" id="AHTMYAV"/>
<dbReference type="PANTHER" id="PTHR28160:SF1">
    <property type="entry name" value="LARGE RIBOSOMAL SUBUNIT PROTEIN ML57"/>
    <property type="match status" value="1"/>
</dbReference>
<dbReference type="FunFam" id="1.10.1520.10:FF:000018">
    <property type="entry name" value="RNase III domain protein"/>
    <property type="match status" value="1"/>
</dbReference>
<sequence>MALQSCRSSLARRHGCVRMLSQPYARTFATETPLTPDSFKMRVEQLDEQGRAPRWKETPAAMKAAMPMDHAKKAHNKVWVVNSSPERLDAMYNQLLGPGGSKLLPEEVKWLAVTHKSFDQGRRGFNDRLALLGRYTLVMEGTKHIISKPPMEGTKVVDEFDRTPFEHEQLASIDNLNVQSHQSYLRKDKLYDLGVNVGLLEVLRWKPRQVNRLDTSGVEVVMNGAIYAIVGALVLHHGSVVAAQIVREKILSRLPDN</sequence>
<dbReference type="AlphaFoldDB" id="A0A084QJW0"/>
<feature type="domain" description="RNase III" evidence="1">
    <location>
        <begin position="106"/>
        <end position="253"/>
    </location>
</feature>
<dbReference type="GO" id="GO:0003735">
    <property type="term" value="F:structural constituent of ribosome"/>
    <property type="evidence" value="ECO:0007669"/>
    <property type="project" value="InterPro"/>
</dbReference>
<dbReference type="PANTHER" id="PTHR28160">
    <property type="entry name" value="54S RIBOSOMAL PROTEIN L15, MITOCHONDRIAL"/>
    <property type="match status" value="1"/>
</dbReference>
<organism evidence="2 3">
    <name type="scientific">Stachybotrys chlorohalonatus (strain IBT 40285)</name>
    <dbReference type="NCBI Taxonomy" id="1283841"/>
    <lineage>
        <taxon>Eukaryota</taxon>
        <taxon>Fungi</taxon>
        <taxon>Dikarya</taxon>
        <taxon>Ascomycota</taxon>
        <taxon>Pezizomycotina</taxon>
        <taxon>Sordariomycetes</taxon>
        <taxon>Hypocreomycetidae</taxon>
        <taxon>Hypocreales</taxon>
        <taxon>Stachybotryaceae</taxon>
        <taxon>Stachybotrys</taxon>
    </lineage>
</organism>
<evidence type="ECO:0000313" key="2">
    <source>
        <dbReference type="EMBL" id="KFA64245.1"/>
    </source>
</evidence>
<dbReference type="InterPro" id="IPR036389">
    <property type="entry name" value="RNase_III_sf"/>
</dbReference>
<dbReference type="SUPFAM" id="SSF69065">
    <property type="entry name" value="RNase III domain-like"/>
    <property type="match status" value="1"/>
</dbReference>
<dbReference type="InParanoid" id="A0A084QJW0"/>